<comment type="caution">
    <text evidence="1">The sequence shown here is derived from an EMBL/GenBank/DDBJ whole genome shotgun (WGS) entry which is preliminary data.</text>
</comment>
<evidence type="ECO:0000313" key="1">
    <source>
        <dbReference type="EMBL" id="KMO85914.1"/>
    </source>
</evidence>
<accession>A0A0J6WTP9</accession>
<dbReference type="EMBL" id="LEKT01000040">
    <property type="protein sequence ID" value="KMO85914.1"/>
    <property type="molecule type" value="Genomic_DNA"/>
</dbReference>
<dbReference type="InParanoid" id="A0A0J6WTP9"/>
<organism evidence="1 2">
    <name type="scientific">Megasphaera cerevisiae DSM 20462</name>
    <dbReference type="NCBI Taxonomy" id="1122219"/>
    <lineage>
        <taxon>Bacteria</taxon>
        <taxon>Bacillati</taxon>
        <taxon>Bacillota</taxon>
        <taxon>Negativicutes</taxon>
        <taxon>Veillonellales</taxon>
        <taxon>Veillonellaceae</taxon>
        <taxon>Megasphaera</taxon>
    </lineage>
</organism>
<feature type="non-terminal residue" evidence="1">
    <location>
        <position position="1"/>
    </location>
</feature>
<name>A0A0J6WTP9_9FIRM</name>
<keyword evidence="2" id="KW-1185">Reference proteome</keyword>
<gene>
    <name evidence="1" type="ORF">AB840_10760</name>
</gene>
<dbReference type="AlphaFoldDB" id="A0A0J6WTP9"/>
<dbReference type="PATRIC" id="fig|1122219.3.peg.2004"/>
<sequence>DGKIFVTFVALILISYLDQKMKQANLYKSYTLHQMLDKLDVIECFEDAGHSLRIGELLDKQKKIYEALGVKMPTSSC</sequence>
<dbReference type="Proteomes" id="UP000036503">
    <property type="component" value="Unassembled WGS sequence"/>
</dbReference>
<proteinExistence type="predicted"/>
<reference evidence="1 2" key="1">
    <citation type="submission" date="2015-06" db="EMBL/GenBank/DDBJ databases">
        <title>Draft genome sequence of beer spoilage bacterium Megasphaera cerevisiae type strain 20462.</title>
        <authorList>
            <person name="Kutumbaka K."/>
            <person name="Pasmowitz J."/>
            <person name="Mategko J."/>
            <person name="Reyes D."/>
            <person name="Friedrich A."/>
            <person name="Han S."/>
            <person name="Martens-Habbena W."/>
            <person name="Neal-McKinney J."/>
            <person name="Janagama H.K."/>
            <person name="Nadala C."/>
            <person name="Samadpour M."/>
        </authorList>
    </citation>
    <scope>NUCLEOTIDE SEQUENCE [LARGE SCALE GENOMIC DNA]</scope>
    <source>
        <strain evidence="1 2">DSM 20462</strain>
    </source>
</reference>
<evidence type="ECO:0000313" key="2">
    <source>
        <dbReference type="Proteomes" id="UP000036503"/>
    </source>
</evidence>
<dbReference type="RefSeq" id="WP_048514853.1">
    <property type="nucleotide sequence ID" value="NZ_LEKT01000040.1"/>
</dbReference>
<protein>
    <submittedName>
        <fullName evidence="1">Transposase</fullName>
    </submittedName>
</protein>